<dbReference type="EMBL" id="JACCBA010000001">
    <property type="protein sequence ID" value="NYD46953.1"/>
    <property type="molecule type" value="Genomic_DNA"/>
</dbReference>
<evidence type="ECO:0000313" key="1">
    <source>
        <dbReference type="EMBL" id="NYD46953.1"/>
    </source>
</evidence>
<dbReference type="RefSeq" id="WP_179844120.1">
    <property type="nucleotide sequence ID" value="NZ_JACCBA010000001.1"/>
</dbReference>
<protein>
    <submittedName>
        <fullName evidence="1">Uncharacterized protein</fullName>
    </submittedName>
</protein>
<gene>
    <name evidence="1" type="ORF">BJY14_002936</name>
</gene>
<proteinExistence type="predicted"/>
<dbReference type="Proteomes" id="UP000529783">
    <property type="component" value="Unassembled WGS sequence"/>
</dbReference>
<sequence>MKPPAITEEYAMDIVVPGIEAAHPGHASCDLPGGPHLMPDLYATLPAN</sequence>
<evidence type="ECO:0000313" key="2">
    <source>
        <dbReference type="Proteomes" id="UP000529783"/>
    </source>
</evidence>
<name>A0A7Y9EFU7_9ACTN</name>
<reference evidence="1 2" key="1">
    <citation type="submission" date="2020-07" db="EMBL/GenBank/DDBJ databases">
        <title>Sequencing the genomes of 1000 actinobacteria strains.</title>
        <authorList>
            <person name="Klenk H.-P."/>
        </authorList>
    </citation>
    <scope>NUCLEOTIDE SEQUENCE [LARGE SCALE GENOMIC DNA]</scope>
    <source>
        <strain evidence="1 2">DSM 40398</strain>
    </source>
</reference>
<accession>A0A7Y9EFU7</accession>
<organism evidence="1 2">
    <name type="scientific">Actinomadura luteofluorescens</name>
    <dbReference type="NCBI Taxonomy" id="46163"/>
    <lineage>
        <taxon>Bacteria</taxon>
        <taxon>Bacillati</taxon>
        <taxon>Actinomycetota</taxon>
        <taxon>Actinomycetes</taxon>
        <taxon>Streptosporangiales</taxon>
        <taxon>Thermomonosporaceae</taxon>
        <taxon>Actinomadura</taxon>
    </lineage>
</organism>
<keyword evidence="2" id="KW-1185">Reference proteome</keyword>
<comment type="caution">
    <text evidence="1">The sequence shown here is derived from an EMBL/GenBank/DDBJ whole genome shotgun (WGS) entry which is preliminary data.</text>
</comment>
<dbReference type="AlphaFoldDB" id="A0A7Y9EFU7"/>